<evidence type="ECO:0000313" key="7">
    <source>
        <dbReference type="Proteomes" id="UP001626550"/>
    </source>
</evidence>
<sequence length="156" mass="17375">MSAYLIEDIFDVKTVTQNFERVSRIFADSESFKMKLILDINSQIYPLNKGDKFRMSVTKSIYNENYADQDDPDDDAALETESKLANSKIAEYEYVAHGIVYKLEQADAPGGGGDLGKLLVYISFGGLLMQVSGDASNLNGFQLNSNCYALIKRLAF</sequence>
<comment type="similarity">
    <text evidence="2 5">Belongs to the eukaryotic RPB8 RNA polymerase subunit family.</text>
</comment>
<dbReference type="SUPFAM" id="SSF50249">
    <property type="entry name" value="Nucleic acid-binding proteins"/>
    <property type="match status" value="1"/>
</dbReference>
<dbReference type="InterPro" id="IPR012340">
    <property type="entry name" value="NA-bd_OB-fold"/>
</dbReference>
<comment type="function">
    <text evidence="4 5">DNA-dependent RNA polymerase catalyzes the transcription of DNA into RNA using the four ribonucleoside triphosphates as substrates. Common component of RNA polymerases I, II and III which synthesize ribosomal RNA precursors, mRNA precursors and many functional non-coding RNAs, and small RNAs, such as 5S rRNA and tRNAs, respectively.</text>
</comment>
<keyword evidence="6" id="KW-0240">DNA-directed RNA polymerase</keyword>
<dbReference type="InterPro" id="IPR005570">
    <property type="entry name" value="RPABC3"/>
</dbReference>
<evidence type="ECO:0000256" key="4">
    <source>
        <dbReference type="ARBA" id="ARBA00044496"/>
    </source>
</evidence>
<comment type="subcellular location">
    <subcellularLocation>
        <location evidence="1">Nucleus</location>
    </subcellularLocation>
</comment>
<keyword evidence="6" id="KW-0804">Transcription</keyword>
<evidence type="ECO:0000256" key="2">
    <source>
        <dbReference type="ARBA" id="ARBA00008912"/>
    </source>
</evidence>
<dbReference type="PANTHER" id="PTHR10917:SF0">
    <property type="entry name" value="DNA-DIRECTED RNA POLYMERASES I, II, AND III SUBUNIT RPABC3"/>
    <property type="match status" value="1"/>
</dbReference>
<evidence type="ECO:0000313" key="6">
    <source>
        <dbReference type="EMBL" id="KAL3315063.1"/>
    </source>
</evidence>
<comment type="caution">
    <text evidence="6">The sequence shown here is derived from an EMBL/GenBank/DDBJ whole genome shotgun (WGS) entry which is preliminary data.</text>
</comment>
<evidence type="ECO:0000256" key="3">
    <source>
        <dbReference type="ARBA" id="ARBA00023242"/>
    </source>
</evidence>
<protein>
    <recommendedName>
        <fullName evidence="5">DNA-directed RNA polymerases I, II, and III subunit RPABC3</fullName>
    </recommendedName>
</protein>
<dbReference type="AlphaFoldDB" id="A0ABD2Q6I3"/>
<organism evidence="6 7">
    <name type="scientific">Cichlidogyrus casuarinus</name>
    <dbReference type="NCBI Taxonomy" id="1844966"/>
    <lineage>
        <taxon>Eukaryota</taxon>
        <taxon>Metazoa</taxon>
        <taxon>Spiralia</taxon>
        <taxon>Lophotrochozoa</taxon>
        <taxon>Platyhelminthes</taxon>
        <taxon>Monogenea</taxon>
        <taxon>Monopisthocotylea</taxon>
        <taxon>Dactylogyridea</taxon>
        <taxon>Ancyrocephalidae</taxon>
        <taxon>Cichlidogyrus</taxon>
    </lineage>
</organism>
<evidence type="ECO:0000256" key="1">
    <source>
        <dbReference type="ARBA" id="ARBA00004123"/>
    </source>
</evidence>
<dbReference type="SMART" id="SM00658">
    <property type="entry name" value="RPOL8c"/>
    <property type="match status" value="1"/>
</dbReference>
<gene>
    <name evidence="6" type="primary">POLR2H</name>
    <name evidence="6" type="ORF">Ciccas_006306</name>
</gene>
<dbReference type="PIRSF" id="PIRSF000779">
    <property type="entry name" value="RNA_pol_Rpb8"/>
    <property type="match status" value="1"/>
</dbReference>
<dbReference type="Pfam" id="PF03870">
    <property type="entry name" value="RNA_pol_Rpb8"/>
    <property type="match status" value="1"/>
</dbReference>
<keyword evidence="3 5" id="KW-0539">Nucleus</keyword>
<keyword evidence="7" id="KW-1185">Reference proteome</keyword>
<dbReference type="GO" id="GO:0005665">
    <property type="term" value="C:RNA polymerase II, core complex"/>
    <property type="evidence" value="ECO:0007669"/>
    <property type="project" value="UniProtKB-UniRule"/>
</dbReference>
<name>A0ABD2Q6I3_9PLAT</name>
<dbReference type="GO" id="GO:0003899">
    <property type="term" value="F:DNA-directed RNA polymerase activity"/>
    <property type="evidence" value="ECO:0007669"/>
    <property type="project" value="UniProtKB-UniRule"/>
</dbReference>
<dbReference type="EMBL" id="JBJKFK010000836">
    <property type="protein sequence ID" value="KAL3315063.1"/>
    <property type="molecule type" value="Genomic_DNA"/>
</dbReference>
<dbReference type="GO" id="GO:0006351">
    <property type="term" value="P:DNA-templated transcription"/>
    <property type="evidence" value="ECO:0007669"/>
    <property type="project" value="UniProtKB-UniRule"/>
</dbReference>
<reference evidence="6 7" key="1">
    <citation type="submission" date="2024-11" db="EMBL/GenBank/DDBJ databases">
        <title>Adaptive evolution of stress response genes in parasites aligns with host niche diversity.</title>
        <authorList>
            <person name="Hahn C."/>
            <person name="Resl P."/>
        </authorList>
    </citation>
    <scope>NUCLEOTIDE SEQUENCE [LARGE SCALE GENOMIC DNA]</scope>
    <source>
        <strain evidence="6">EGGRZ-B1_66</strain>
        <tissue evidence="6">Body</tissue>
    </source>
</reference>
<accession>A0ABD2Q6I3</accession>
<proteinExistence type="inferred from homology"/>
<evidence type="ECO:0000256" key="5">
    <source>
        <dbReference type="PIRNR" id="PIRNR000779"/>
    </source>
</evidence>
<dbReference type="Gene3D" id="2.40.50.140">
    <property type="entry name" value="Nucleic acid-binding proteins"/>
    <property type="match status" value="1"/>
</dbReference>
<dbReference type="PANTHER" id="PTHR10917">
    <property type="entry name" value="DNA-DIRECTED RNA POLYMERASES I, II, AND III SUBUNIT RPABC3"/>
    <property type="match status" value="1"/>
</dbReference>
<dbReference type="Proteomes" id="UP001626550">
    <property type="component" value="Unassembled WGS sequence"/>
</dbReference>